<name>G3IKH1_CRIGR</name>
<gene>
    <name evidence="1" type="ORF">I79_024374</name>
</gene>
<dbReference type="Proteomes" id="UP000001075">
    <property type="component" value="Unassembled WGS sequence"/>
</dbReference>
<reference evidence="2" key="1">
    <citation type="journal article" date="2011" name="Nat. Biotechnol.">
        <title>The genomic sequence of the Chinese hamster ovary (CHO)-K1 cell line.</title>
        <authorList>
            <person name="Xu X."/>
            <person name="Nagarajan H."/>
            <person name="Lewis N.E."/>
            <person name="Pan S."/>
            <person name="Cai Z."/>
            <person name="Liu X."/>
            <person name="Chen W."/>
            <person name="Xie M."/>
            <person name="Wang W."/>
            <person name="Hammond S."/>
            <person name="Andersen M.R."/>
            <person name="Neff N."/>
            <person name="Passarelli B."/>
            <person name="Koh W."/>
            <person name="Fan H.C."/>
            <person name="Wang J."/>
            <person name="Gui Y."/>
            <person name="Lee K.H."/>
            <person name="Betenbaugh M.J."/>
            <person name="Quake S.R."/>
            <person name="Famili I."/>
            <person name="Palsson B.O."/>
            <person name="Wang J."/>
        </authorList>
    </citation>
    <scope>NUCLEOTIDE SEQUENCE [LARGE SCALE GENOMIC DNA]</scope>
    <source>
        <strain evidence="2">CHO K1 cell line</strain>
    </source>
</reference>
<proteinExistence type="predicted"/>
<accession>G3IKH1</accession>
<dbReference type="AlphaFoldDB" id="G3IKH1"/>
<evidence type="ECO:0000313" key="2">
    <source>
        <dbReference type="Proteomes" id="UP000001075"/>
    </source>
</evidence>
<organism evidence="1 2">
    <name type="scientific">Cricetulus griseus</name>
    <name type="common">Chinese hamster</name>
    <name type="synonym">Cricetulus barabensis griseus</name>
    <dbReference type="NCBI Taxonomy" id="10029"/>
    <lineage>
        <taxon>Eukaryota</taxon>
        <taxon>Metazoa</taxon>
        <taxon>Chordata</taxon>
        <taxon>Craniata</taxon>
        <taxon>Vertebrata</taxon>
        <taxon>Euteleostomi</taxon>
        <taxon>Mammalia</taxon>
        <taxon>Eutheria</taxon>
        <taxon>Euarchontoglires</taxon>
        <taxon>Glires</taxon>
        <taxon>Rodentia</taxon>
        <taxon>Myomorpha</taxon>
        <taxon>Muroidea</taxon>
        <taxon>Cricetidae</taxon>
        <taxon>Cricetinae</taxon>
        <taxon>Cricetulus</taxon>
    </lineage>
</organism>
<sequence>MPHPPTPQSWMLVSLDCRRNSVPFPTGLHGFLLLAVKEPPFEQGSLANALRSLKVRK</sequence>
<dbReference type="EMBL" id="JH003615">
    <property type="protein sequence ID" value="EGW12589.1"/>
    <property type="molecule type" value="Genomic_DNA"/>
</dbReference>
<protein>
    <submittedName>
        <fullName evidence="1">Uncharacterized protein</fullName>
    </submittedName>
</protein>
<dbReference type="InParanoid" id="G3IKH1"/>
<evidence type="ECO:0000313" key="1">
    <source>
        <dbReference type="EMBL" id="EGW12589.1"/>
    </source>
</evidence>